<dbReference type="PROSITE" id="PS50003">
    <property type="entry name" value="PH_DOMAIN"/>
    <property type="match status" value="1"/>
</dbReference>
<sequence length="956" mass="102969">MGSNKGAADRFSGAMENLIQLSESMQQASALLADEDGEAEAPKSGTSFLTVVPLGNMSAGKSAVLNSLMGYPVLPTGENGATRAPIIVDMERDKSGSSRGLSIVLEGRTASVSASEVRHSLQGRLKALSSSKGGETEGIRLVLRSSTAPPLKLIDVPGLDARSSSGDSPINTFADNSDAVLLVVIPATSCRDVAVSRALKLAQDLDPDGTRTVGVISKVDQAASDQRSLAAVQALLSGQGPSATLEVPWVAMIGQSVAIAAAHSGAVSADDTLETAWKAEMESLKSILNGASPSKLGRIALVDTLGRQIRKRMKQRLPNILSGLEGRAQVVEAELVRLGEQRVQSSEGTRAMALELCREFEDKFLQHIQTGEGAGWRVVASFEGVLPKRIKGLPLDSMFELSSVKKLVLQADGYQPYLFSPEKGLRALIKQALELVKEPAKMCVDEVHRILIDIVSASASATPGLGRFAPLKREIVAIASAALDEYRAESKKMVIALVDMERSFIPPQHFIRLLQRRLDRVRRDDDQKNRGSKKAQDAEQSLLSKATAPVSLNGSGGNLKAMKGEAAQAEKDSNKDVPSTLQIVGDNSAGYLLKKSAKKDEWSKRWFVLNERNNRLGYTTKPEEKQFRGVIALEECVLDDGPEKENGSEEAPGSKSWSKSKKSSANGTDKEDPGDNLVFRVSHKVSYKTVLKAHHSLILKADNMAEKLEWMAKLRGCIESPKDSSTKSGSVRESKSSDNIAALPSSVSDGPMSTVLRRAVDPEEELRIMAQEVRDYVEAVLNSLSANIPKAVVLCQVERAKDAMLNQLYSSVSSQSTAKIEELLKEDQGVKAQRERWQKQAAALSKLTRQLSLHDSQASIGAGLDDSRPTTTNQVEVEDWRVAFEEAGTVRSSSSNHSSSSQKSSRNPSPAMNGRLSSHNGNHNDYEENGDAGNISRRTPGRRPPPPPPPGAPAYN</sequence>
<dbReference type="InterPro" id="IPR022812">
    <property type="entry name" value="Dynamin"/>
</dbReference>
<evidence type="ECO:0000256" key="7">
    <source>
        <dbReference type="RuleBase" id="RU003932"/>
    </source>
</evidence>
<keyword evidence="6" id="KW-0505">Motor protein</keyword>
<feature type="region of interest" description="Disordered" evidence="8">
    <location>
        <begin position="522"/>
        <end position="581"/>
    </location>
</feature>
<dbReference type="PANTHER" id="PTHR11566">
    <property type="entry name" value="DYNAMIN"/>
    <property type="match status" value="1"/>
</dbReference>
<dbReference type="InterPro" id="IPR001849">
    <property type="entry name" value="PH_domain"/>
</dbReference>
<dbReference type="PRINTS" id="PR00195">
    <property type="entry name" value="DYNAMIN"/>
</dbReference>
<dbReference type="InterPro" id="IPR000375">
    <property type="entry name" value="Dynamin_stalk"/>
</dbReference>
<evidence type="ECO:0000256" key="1">
    <source>
        <dbReference type="ARBA" id="ARBA00011980"/>
    </source>
</evidence>
<dbReference type="InterPro" id="IPR045063">
    <property type="entry name" value="Dynamin_N"/>
</dbReference>
<dbReference type="Pfam" id="PF02212">
    <property type="entry name" value="GED"/>
    <property type="match status" value="1"/>
</dbReference>
<dbReference type="Pfam" id="PF00169">
    <property type="entry name" value="PH"/>
    <property type="match status" value="1"/>
</dbReference>
<feature type="compositionally biased region" description="Basic and acidic residues" evidence="8">
    <location>
        <begin position="522"/>
        <end position="537"/>
    </location>
</feature>
<reference evidence="12" key="1">
    <citation type="submission" date="2024-02" db="EMBL/GenBank/DDBJ databases">
        <authorList>
            <consortium name="ELIXIR-Norway"/>
            <consortium name="Elixir Norway"/>
        </authorList>
    </citation>
    <scope>NUCLEOTIDE SEQUENCE</scope>
</reference>
<dbReference type="PROSITE" id="PS51718">
    <property type="entry name" value="G_DYNAMIN_2"/>
    <property type="match status" value="1"/>
</dbReference>
<dbReference type="PANTHER" id="PTHR11566:SF57">
    <property type="entry name" value="DYNAMIN-2B"/>
    <property type="match status" value="1"/>
</dbReference>
<feature type="compositionally biased region" description="Pro residues" evidence="8">
    <location>
        <begin position="942"/>
        <end position="956"/>
    </location>
</feature>
<dbReference type="Gene3D" id="3.40.50.300">
    <property type="entry name" value="P-loop containing nucleotide triphosphate hydrolases"/>
    <property type="match status" value="1"/>
</dbReference>
<dbReference type="InterPro" id="IPR030381">
    <property type="entry name" value="G_DYNAMIN_dom"/>
</dbReference>
<dbReference type="SMART" id="SM00233">
    <property type="entry name" value="PH"/>
    <property type="match status" value="1"/>
</dbReference>
<evidence type="ECO:0000256" key="8">
    <source>
        <dbReference type="SAM" id="MobiDB-lite"/>
    </source>
</evidence>
<evidence type="ECO:0000313" key="13">
    <source>
        <dbReference type="Proteomes" id="UP001497512"/>
    </source>
</evidence>
<dbReference type="InterPro" id="IPR020850">
    <property type="entry name" value="GED_dom"/>
</dbReference>
<evidence type="ECO:0000256" key="5">
    <source>
        <dbReference type="ARBA" id="ARBA00023134"/>
    </source>
</evidence>
<evidence type="ECO:0000256" key="3">
    <source>
        <dbReference type="ARBA" id="ARBA00022741"/>
    </source>
</evidence>
<dbReference type="InterPro" id="IPR001401">
    <property type="entry name" value="Dynamin_GTPase"/>
</dbReference>
<dbReference type="InterPro" id="IPR027417">
    <property type="entry name" value="P-loop_NTPase"/>
</dbReference>
<feature type="domain" description="GED" evidence="10">
    <location>
        <begin position="766"/>
        <end position="859"/>
    </location>
</feature>
<feature type="compositionally biased region" description="Basic and acidic residues" evidence="8">
    <location>
        <begin position="720"/>
        <end position="736"/>
    </location>
</feature>
<dbReference type="Pfam" id="PF01031">
    <property type="entry name" value="Dynamin_M"/>
    <property type="match status" value="1"/>
</dbReference>
<keyword evidence="4" id="KW-0378">Hydrolase</keyword>
<evidence type="ECO:0000313" key="12">
    <source>
        <dbReference type="EMBL" id="CAK9222759.1"/>
    </source>
</evidence>
<keyword evidence="2" id="KW-0493">Microtubule</keyword>
<dbReference type="EC" id="3.6.5.5" evidence="1"/>
<dbReference type="Proteomes" id="UP001497512">
    <property type="component" value="Chromosome 4"/>
</dbReference>
<dbReference type="InterPro" id="IPR011993">
    <property type="entry name" value="PH-like_dom_sf"/>
</dbReference>
<feature type="region of interest" description="Disordered" evidence="8">
    <location>
        <begin position="719"/>
        <end position="748"/>
    </location>
</feature>
<dbReference type="InterPro" id="IPR019762">
    <property type="entry name" value="Dynamin_GTPase_CS"/>
</dbReference>
<evidence type="ECO:0000259" key="9">
    <source>
        <dbReference type="PROSITE" id="PS50003"/>
    </source>
</evidence>
<dbReference type="InterPro" id="IPR003130">
    <property type="entry name" value="GED"/>
</dbReference>
<gene>
    <name evidence="12" type="ORF">CSSPTR1EN2_LOCUS16378</name>
</gene>
<keyword evidence="3 7" id="KW-0547">Nucleotide-binding</keyword>
<feature type="domain" description="PH" evidence="9">
    <location>
        <begin position="585"/>
        <end position="719"/>
    </location>
</feature>
<feature type="region of interest" description="Disordered" evidence="8">
    <location>
        <begin position="639"/>
        <end position="676"/>
    </location>
</feature>
<dbReference type="Gene3D" id="2.30.29.30">
    <property type="entry name" value="Pleckstrin-homology domain (PH domain)/Phosphotyrosine-binding domain (PTB)"/>
    <property type="match status" value="1"/>
</dbReference>
<evidence type="ECO:0000256" key="2">
    <source>
        <dbReference type="ARBA" id="ARBA00022701"/>
    </source>
</evidence>
<dbReference type="SUPFAM" id="SSF52540">
    <property type="entry name" value="P-loop containing nucleoside triphosphate hydrolases"/>
    <property type="match status" value="1"/>
</dbReference>
<keyword evidence="13" id="KW-1185">Reference proteome</keyword>
<dbReference type="PROSITE" id="PS00410">
    <property type="entry name" value="G_DYNAMIN_1"/>
    <property type="match status" value="1"/>
</dbReference>
<accession>A0ABP0UJK3</accession>
<feature type="compositionally biased region" description="Low complexity" evidence="8">
    <location>
        <begin position="891"/>
        <end position="910"/>
    </location>
</feature>
<dbReference type="EMBL" id="OZ019896">
    <property type="protein sequence ID" value="CAK9222759.1"/>
    <property type="molecule type" value="Genomic_DNA"/>
</dbReference>
<evidence type="ECO:0000256" key="4">
    <source>
        <dbReference type="ARBA" id="ARBA00022801"/>
    </source>
</evidence>
<evidence type="ECO:0000256" key="6">
    <source>
        <dbReference type="ARBA" id="ARBA00023175"/>
    </source>
</evidence>
<dbReference type="PROSITE" id="PS51388">
    <property type="entry name" value="GED"/>
    <property type="match status" value="1"/>
</dbReference>
<keyword evidence="5 7" id="KW-0342">GTP-binding</keyword>
<protein>
    <recommendedName>
        <fullName evidence="1">dynamin GTPase</fullName>
        <ecNumber evidence="1">3.6.5.5</ecNumber>
    </recommendedName>
</protein>
<proteinExistence type="inferred from homology"/>
<dbReference type="SUPFAM" id="SSF50729">
    <property type="entry name" value="PH domain-like"/>
    <property type="match status" value="1"/>
</dbReference>
<feature type="domain" description="Dynamin-type G" evidence="11">
    <location>
        <begin position="45"/>
        <end position="318"/>
    </location>
</feature>
<evidence type="ECO:0000259" key="11">
    <source>
        <dbReference type="PROSITE" id="PS51718"/>
    </source>
</evidence>
<name>A0ABP0UJK3_9BRYO</name>
<evidence type="ECO:0000259" key="10">
    <source>
        <dbReference type="PROSITE" id="PS51388"/>
    </source>
</evidence>
<dbReference type="Gene3D" id="1.20.120.1240">
    <property type="entry name" value="Dynamin, middle domain"/>
    <property type="match status" value="2"/>
</dbReference>
<feature type="region of interest" description="Disordered" evidence="8">
    <location>
        <begin position="887"/>
        <end position="956"/>
    </location>
</feature>
<dbReference type="Pfam" id="PF00350">
    <property type="entry name" value="Dynamin_N"/>
    <property type="match status" value="1"/>
</dbReference>
<comment type="similarity">
    <text evidence="7">Belongs to the TRAFAC class dynamin-like GTPase superfamily. Dynamin/Fzo/YdjA family.</text>
</comment>
<dbReference type="SMART" id="SM00053">
    <property type="entry name" value="DYNc"/>
    <property type="match status" value="1"/>
</dbReference>
<organism evidence="12 13">
    <name type="scientific">Sphagnum troendelagicum</name>
    <dbReference type="NCBI Taxonomy" id="128251"/>
    <lineage>
        <taxon>Eukaryota</taxon>
        <taxon>Viridiplantae</taxon>
        <taxon>Streptophyta</taxon>
        <taxon>Embryophyta</taxon>
        <taxon>Bryophyta</taxon>
        <taxon>Sphagnophytina</taxon>
        <taxon>Sphagnopsida</taxon>
        <taxon>Sphagnales</taxon>
        <taxon>Sphagnaceae</taxon>
        <taxon>Sphagnum</taxon>
    </lineage>
</organism>